<gene>
    <name evidence="1" type="ORF">B7709_00290</name>
</gene>
<name>A0A1X1J505_STROR</name>
<dbReference type="AlphaFoldDB" id="A0A1X1J505"/>
<dbReference type="RefSeq" id="WP_084970760.1">
    <property type="nucleotide sequence ID" value="NZ_NCUW01000021.1"/>
</dbReference>
<sequence>MSDILKRIGSAARSFISDKSRSEKYVKNEKYIKWGNFFEDRYESEAEFSENTDYELATIFLKGSKHSLNFKFPFSHCYQIMDRRIFSIFCQTFHLNKLDKDYPIYRIENSSLIEYIIHSSGGLLEKNELEHYRVVSSNLIFDIILCQGEEIQVNIDEEEDSELG</sequence>
<evidence type="ECO:0000313" key="2">
    <source>
        <dbReference type="Proteomes" id="UP000194008"/>
    </source>
</evidence>
<reference evidence="1 2" key="1">
    <citation type="journal article" date="2016" name="Eur. J. Clin. Microbiol. Infect. Dis.">
        <title>Whole genome sequencing as a tool for phylogenetic analysis of clinical strains of Mitis group streptococci.</title>
        <authorList>
            <person name="Rasmussen L.H."/>
            <person name="Dargis R."/>
            <person name="Hojholt K."/>
            <person name="Christensen J.J."/>
            <person name="Skovgaard O."/>
            <person name="Justesen U.S."/>
            <person name="Rosenvinge F.S."/>
            <person name="Moser C."/>
            <person name="Lukjancenko O."/>
            <person name="Rasmussen S."/>
            <person name="Nielsen X.C."/>
        </authorList>
    </citation>
    <scope>NUCLEOTIDE SEQUENCE [LARGE SCALE GENOMIC DNA]</scope>
    <source>
        <strain evidence="1 2">Y_5914_11</strain>
    </source>
</reference>
<dbReference type="EMBL" id="NCUW01000021">
    <property type="protein sequence ID" value="ORO80477.1"/>
    <property type="molecule type" value="Genomic_DNA"/>
</dbReference>
<organism evidence="1 2">
    <name type="scientific">Streptococcus oralis subsp. dentisani</name>
    <dbReference type="NCBI Taxonomy" id="1458253"/>
    <lineage>
        <taxon>Bacteria</taxon>
        <taxon>Bacillati</taxon>
        <taxon>Bacillota</taxon>
        <taxon>Bacilli</taxon>
        <taxon>Lactobacillales</taxon>
        <taxon>Streptococcaceae</taxon>
        <taxon>Streptococcus</taxon>
    </lineage>
</organism>
<proteinExistence type="predicted"/>
<evidence type="ECO:0000313" key="1">
    <source>
        <dbReference type="EMBL" id="ORO80477.1"/>
    </source>
</evidence>
<dbReference type="Proteomes" id="UP000194008">
    <property type="component" value="Unassembled WGS sequence"/>
</dbReference>
<protein>
    <submittedName>
        <fullName evidence="1">Uncharacterized protein</fullName>
    </submittedName>
</protein>
<accession>A0A1X1J505</accession>
<comment type="caution">
    <text evidence="1">The sequence shown here is derived from an EMBL/GenBank/DDBJ whole genome shotgun (WGS) entry which is preliminary data.</text>
</comment>